<dbReference type="RefSeq" id="XP_023175130.1">
    <property type="nucleotide sequence ID" value="XM_023319362.2"/>
</dbReference>
<accession>A0A6J1M9E2</accession>
<keyword evidence="2" id="KW-1185">Reference proteome</keyword>
<keyword evidence="1" id="KW-0472">Membrane</keyword>
<dbReference type="OMA" id="MQLMATI"/>
<feature type="transmembrane region" description="Helical" evidence="1">
    <location>
        <begin position="35"/>
        <end position="58"/>
    </location>
</feature>
<dbReference type="GeneID" id="111602350"/>
<feature type="transmembrane region" description="Helical" evidence="1">
    <location>
        <begin position="70"/>
        <end position="92"/>
    </location>
</feature>
<name>A0A6J1M9E2_DROHY</name>
<dbReference type="KEGG" id="dhe:111602350"/>
<evidence type="ECO:0000313" key="2">
    <source>
        <dbReference type="Proteomes" id="UP000504633"/>
    </source>
</evidence>
<organism evidence="2 3">
    <name type="scientific">Drosophila hydei</name>
    <name type="common">Fruit fly</name>
    <dbReference type="NCBI Taxonomy" id="7224"/>
    <lineage>
        <taxon>Eukaryota</taxon>
        <taxon>Metazoa</taxon>
        <taxon>Ecdysozoa</taxon>
        <taxon>Arthropoda</taxon>
        <taxon>Hexapoda</taxon>
        <taxon>Insecta</taxon>
        <taxon>Pterygota</taxon>
        <taxon>Neoptera</taxon>
        <taxon>Endopterygota</taxon>
        <taxon>Diptera</taxon>
        <taxon>Brachycera</taxon>
        <taxon>Muscomorpha</taxon>
        <taxon>Ephydroidea</taxon>
        <taxon>Drosophilidae</taxon>
        <taxon>Drosophila</taxon>
    </lineage>
</organism>
<protein>
    <submittedName>
        <fullName evidence="3">Uncharacterized protein LOC111602350</fullName>
    </submittedName>
</protein>
<evidence type="ECO:0000256" key="1">
    <source>
        <dbReference type="SAM" id="Phobius"/>
    </source>
</evidence>
<sequence>MLLTKRNCLIASGPIALGFALGTFGIDGSYSYRDYAVFLNMLRGLQVMSTASLLFGLLKKEPLHKDKFVLFWLLTTSFLFGFLSYFTILYIGQDLFNFYDFWDFLLQLLGLFGIMGATALLGYMLHFVYGTYVEFRKDNLPTAVAPLQATTPVMETKDVLPSYDQLNVTIQN</sequence>
<dbReference type="OrthoDB" id="7870203at2759"/>
<feature type="transmembrane region" description="Helical" evidence="1">
    <location>
        <begin position="104"/>
        <end position="129"/>
    </location>
</feature>
<keyword evidence="1" id="KW-1133">Transmembrane helix</keyword>
<dbReference type="AlphaFoldDB" id="A0A6J1M9E2"/>
<reference evidence="3" key="1">
    <citation type="submission" date="2025-08" db="UniProtKB">
        <authorList>
            <consortium name="RefSeq"/>
        </authorList>
    </citation>
    <scope>IDENTIFICATION</scope>
    <source>
        <strain evidence="3">15085-1641.00</strain>
        <tissue evidence="3">Whole body</tissue>
    </source>
</reference>
<keyword evidence="1" id="KW-0812">Transmembrane</keyword>
<gene>
    <name evidence="3" type="primary">LOC111602350</name>
</gene>
<dbReference type="Proteomes" id="UP000504633">
    <property type="component" value="Unplaced"/>
</dbReference>
<evidence type="ECO:0000313" key="3">
    <source>
        <dbReference type="RefSeq" id="XP_023175130.1"/>
    </source>
</evidence>
<proteinExistence type="predicted"/>